<dbReference type="SMART" id="SM00248">
    <property type="entry name" value="ANK"/>
    <property type="match status" value="6"/>
</dbReference>
<dbReference type="PANTHER" id="PTHR24198:SF165">
    <property type="entry name" value="ANKYRIN REPEAT-CONTAINING PROTEIN-RELATED"/>
    <property type="match status" value="1"/>
</dbReference>
<feature type="region of interest" description="Disordered" evidence="4">
    <location>
        <begin position="243"/>
        <end position="289"/>
    </location>
</feature>
<dbReference type="AlphaFoldDB" id="A0A9P8RT24"/>
<dbReference type="PROSITE" id="PS50088">
    <property type="entry name" value="ANK_REPEAT"/>
    <property type="match status" value="3"/>
</dbReference>
<feature type="repeat" description="ANK" evidence="3">
    <location>
        <begin position="52"/>
        <end position="84"/>
    </location>
</feature>
<dbReference type="PROSITE" id="PS50297">
    <property type="entry name" value="ANK_REP_REGION"/>
    <property type="match status" value="2"/>
</dbReference>
<gene>
    <name evidence="5" type="ORF">GP486_001416</name>
</gene>
<accession>A0A9P8RT24</accession>
<comment type="caution">
    <text evidence="5">The sequence shown here is derived from an EMBL/GenBank/DDBJ whole genome shotgun (WGS) entry which is preliminary data.</text>
</comment>
<dbReference type="InterPro" id="IPR036770">
    <property type="entry name" value="Ankyrin_rpt-contain_sf"/>
</dbReference>
<evidence type="ECO:0000313" key="6">
    <source>
        <dbReference type="Proteomes" id="UP000750711"/>
    </source>
</evidence>
<evidence type="ECO:0000313" key="5">
    <source>
        <dbReference type="EMBL" id="KAH0565187.1"/>
    </source>
</evidence>
<dbReference type="EMBL" id="JAGHQM010000126">
    <property type="protein sequence ID" value="KAH0565187.1"/>
    <property type="molecule type" value="Genomic_DNA"/>
</dbReference>
<feature type="repeat" description="ANK" evidence="3">
    <location>
        <begin position="184"/>
        <end position="216"/>
    </location>
</feature>
<organism evidence="5 6">
    <name type="scientific">Trichoglossum hirsutum</name>
    <dbReference type="NCBI Taxonomy" id="265104"/>
    <lineage>
        <taxon>Eukaryota</taxon>
        <taxon>Fungi</taxon>
        <taxon>Dikarya</taxon>
        <taxon>Ascomycota</taxon>
        <taxon>Pezizomycotina</taxon>
        <taxon>Geoglossomycetes</taxon>
        <taxon>Geoglossales</taxon>
        <taxon>Geoglossaceae</taxon>
        <taxon>Trichoglossum</taxon>
    </lineage>
</organism>
<protein>
    <recommendedName>
        <fullName evidence="7">Ankyrin repeat protein</fullName>
    </recommendedName>
</protein>
<evidence type="ECO:0008006" key="7">
    <source>
        <dbReference type="Google" id="ProtNLM"/>
    </source>
</evidence>
<dbReference type="Proteomes" id="UP000750711">
    <property type="component" value="Unassembled WGS sequence"/>
</dbReference>
<evidence type="ECO:0000256" key="1">
    <source>
        <dbReference type="ARBA" id="ARBA00022737"/>
    </source>
</evidence>
<dbReference type="Gene3D" id="1.25.40.20">
    <property type="entry name" value="Ankyrin repeat-containing domain"/>
    <property type="match status" value="2"/>
</dbReference>
<keyword evidence="2 3" id="KW-0040">ANK repeat</keyword>
<evidence type="ECO:0000256" key="2">
    <source>
        <dbReference type="ARBA" id="ARBA00023043"/>
    </source>
</evidence>
<dbReference type="PRINTS" id="PR01415">
    <property type="entry name" value="ANKYRIN"/>
</dbReference>
<proteinExistence type="predicted"/>
<name>A0A9P8RT24_9PEZI</name>
<feature type="repeat" description="ANK" evidence="3">
    <location>
        <begin position="151"/>
        <end position="183"/>
    </location>
</feature>
<dbReference type="Pfam" id="PF12796">
    <property type="entry name" value="Ank_2"/>
    <property type="match status" value="2"/>
</dbReference>
<evidence type="ECO:0000256" key="3">
    <source>
        <dbReference type="PROSITE-ProRule" id="PRU00023"/>
    </source>
</evidence>
<dbReference type="SUPFAM" id="SSF48403">
    <property type="entry name" value="Ankyrin repeat"/>
    <property type="match status" value="1"/>
</dbReference>
<keyword evidence="6" id="KW-1185">Reference proteome</keyword>
<evidence type="ECO:0000256" key="4">
    <source>
        <dbReference type="SAM" id="MobiDB-lite"/>
    </source>
</evidence>
<sequence>MPACLSVNHSITKREEISTARSGICAAASRGDRQEVQRLLDQGADANACSDFGQSALQIAAEKGHASVVHLLIKAGADANAQGGCYGNALQAAIHSEEEEVVRMLLNGGADANVQGGHYGNALQAAVISRMKSVVQTLLERGVDVNACGGHYGNALQAAAVLQMEEVVQWLLKKGADVNARGGYYGNALQAAAVSGNRSVVQLLLEKGADVNPQGGYYGNALQAAETLGKKGVAQALLKRGAINLSPGRGPKRSIPPSRMPSRPPRKAVAKPSHVPSVPPTSPRQENVGIRGVNGAAGVRSAPSSSSSGLREFVFNQLRANQSEFAKAKLDITAFCELRRVMKEQFAPGQILGSVVAITGSASDAQAATCAEYMNWKWPATGLALLRAIDNALAAGGGFGGGFLEINKATILRVSAKSDSLTLTARGGDIDTLADIAEGLGWICAAKRISKLSCLAFSDVVVTRSSTTGPFEIRLKHLEPIGGYGQDSCWHHLFKGKVIAKGFPIRERAAGGRGLDIPFPLMTFLAAVEFPIRHRDGLILMGFSTLLVPISKLKDNSIQWHMVVSDDQDRQILPSSIDDSFQWTQIDDLGELESARAILGWCKVAKVMLGTEDLKGKPSADALRRK</sequence>
<keyword evidence="1" id="KW-0677">Repeat</keyword>
<dbReference type="InterPro" id="IPR002110">
    <property type="entry name" value="Ankyrin_rpt"/>
</dbReference>
<dbReference type="PANTHER" id="PTHR24198">
    <property type="entry name" value="ANKYRIN REPEAT AND PROTEIN KINASE DOMAIN-CONTAINING PROTEIN"/>
    <property type="match status" value="1"/>
</dbReference>
<reference evidence="5" key="1">
    <citation type="submission" date="2021-03" db="EMBL/GenBank/DDBJ databases">
        <title>Comparative genomics and phylogenomic investigation of the class Geoglossomycetes provide insights into ecological specialization and systematics.</title>
        <authorList>
            <person name="Melie T."/>
            <person name="Pirro S."/>
            <person name="Miller A.N."/>
            <person name="Quandt A."/>
        </authorList>
    </citation>
    <scope>NUCLEOTIDE SEQUENCE</scope>
    <source>
        <strain evidence="5">CAQ_001_2017</strain>
    </source>
</reference>